<dbReference type="InterPro" id="IPR000836">
    <property type="entry name" value="PRTase_dom"/>
</dbReference>
<dbReference type="InterPro" id="IPR013785">
    <property type="entry name" value="Aldolase_TIM"/>
</dbReference>
<dbReference type="CDD" id="cd06223">
    <property type="entry name" value="PRTases_typeI"/>
    <property type="match status" value="1"/>
</dbReference>
<dbReference type="EC" id="2.4.2.10" evidence="5"/>
<keyword evidence="11" id="KW-0665">Pyrimidine biosynthesis</keyword>
<dbReference type="NCBIfam" id="TIGR00336">
    <property type="entry name" value="pyrE"/>
    <property type="match status" value="1"/>
</dbReference>
<reference evidence="21 22" key="1">
    <citation type="submission" date="2024-01" db="EMBL/GenBank/DDBJ databases">
        <title>The genome of the rayed Mediterranean limpet Patella caerulea (Linnaeus, 1758).</title>
        <authorList>
            <person name="Anh-Thu Weber A."/>
            <person name="Halstead-Nussloch G."/>
        </authorList>
    </citation>
    <scope>NUCLEOTIDE SEQUENCE [LARGE SCALE GENOMIC DNA]</scope>
    <source>
        <strain evidence="21">AATW-2023a</strain>
        <tissue evidence="21">Whole specimen</tissue>
    </source>
</reference>
<feature type="domain" description="Orotidine 5'-phosphate decarboxylase" evidence="20">
    <location>
        <begin position="242"/>
        <end position="455"/>
    </location>
</feature>
<evidence type="ECO:0000256" key="4">
    <source>
        <dbReference type="ARBA" id="ARBA00009769"/>
    </source>
</evidence>
<sequence length="468" mass="51761">MDLEKLILELFAVEGIKFGNYTLKSGIEAPVYVDLRVVISYPKLMVEVSNFLWEAAKKAKGSFKTICGVPYTALPLATCISVKENIPMLIRRKEAKGYGTKKLIEGIFNEGDGCLIIEDVCTSGSSVLDTVQALNSVGIAVTDAVVLLDREQGAVDMLKYENITLHSICKLSHVIEVLEKHGKIDSDMVSKVKTFITENRFKPPSSIDQLPKKVLTYGERSELCTHPVTKELFKIMHEKETNLVVSADLKTTKEVLQVLKKIGPHICMAKTHIDIIEDYNPEFVTQLCEIAKKHNFLLFEDRKFADIGNTVKLQYSSGLYRISDWAHVINAHSVPGEGVVKGLKEVGLVKDRACLLIAEMSSLGNLATGDYTVATIKMAEENKDFVVGFISQKKLCDDPTLVHMTPGVKLECGKDSLGQQYLTPDEVIGRRGSDIIIVGRGIVQAHDIVKAAKAYQQAGYLAYQQLLP</sequence>
<comment type="caution">
    <text evidence="21">The sequence shown here is derived from an EMBL/GenBank/DDBJ whole genome shotgun (WGS) entry which is preliminary data.</text>
</comment>
<comment type="function">
    <text evidence="16">Bifunctional enzyme catalyzing the last two steps of de novo pyrimidine biosynthesis, orotate phosphoribosyltransferase (OPRT), which converts orotate to orotidine-5'-monophosphate (OMP), and orotidine-5'-monophosphate decarboxylase (ODC), the terminal enzymatic reaction that decarboxylates OMP to uridine monophosphate (UMP).</text>
</comment>
<dbReference type="InterPro" id="IPR018089">
    <property type="entry name" value="OMPdecase_AS"/>
</dbReference>
<organism evidence="21 22">
    <name type="scientific">Patella caerulea</name>
    <name type="common">Rayed Mediterranean limpet</name>
    <dbReference type="NCBI Taxonomy" id="87958"/>
    <lineage>
        <taxon>Eukaryota</taxon>
        <taxon>Metazoa</taxon>
        <taxon>Spiralia</taxon>
        <taxon>Lophotrochozoa</taxon>
        <taxon>Mollusca</taxon>
        <taxon>Gastropoda</taxon>
        <taxon>Patellogastropoda</taxon>
        <taxon>Patelloidea</taxon>
        <taxon>Patellidae</taxon>
        <taxon>Patella</taxon>
    </lineage>
</organism>
<evidence type="ECO:0000256" key="15">
    <source>
        <dbReference type="ARBA" id="ARBA00051700"/>
    </source>
</evidence>
<evidence type="ECO:0000256" key="18">
    <source>
        <dbReference type="PIRSR" id="PIRSR614732-1"/>
    </source>
</evidence>
<keyword evidence="8" id="KW-0328">Glycosyltransferase</keyword>
<evidence type="ECO:0000256" key="1">
    <source>
        <dbReference type="ARBA" id="ARBA00004861"/>
    </source>
</evidence>
<feature type="binding site" evidence="19">
    <location>
        <position position="419"/>
    </location>
    <ligand>
        <name>substrate</name>
    </ligand>
</feature>
<feature type="binding site" evidence="19">
    <location>
        <position position="440"/>
    </location>
    <ligand>
        <name>substrate</name>
    </ligand>
</feature>
<comment type="similarity">
    <text evidence="3">In the N-terminal section; belongs to the purine/pyrimidine phosphoribosyltransferase family.</text>
</comment>
<dbReference type="InterPro" id="IPR004467">
    <property type="entry name" value="Or_phspho_trans_dom"/>
</dbReference>
<dbReference type="Pfam" id="PF00156">
    <property type="entry name" value="Pribosyltran"/>
    <property type="match status" value="1"/>
</dbReference>
<feature type="binding site" evidence="19">
    <location>
        <position position="270"/>
    </location>
    <ligand>
        <name>substrate</name>
    </ligand>
</feature>
<dbReference type="GO" id="GO:0004590">
    <property type="term" value="F:orotidine-5'-phosphate decarboxylase activity"/>
    <property type="evidence" value="ECO:0007669"/>
    <property type="project" value="UniProtKB-EC"/>
</dbReference>
<comment type="pathway">
    <text evidence="1">Pyrimidine metabolism; UMP biosynthesis via de novo pathway; UMP from orotate: step 2/2.</text>
</comment>
<evidence type="ECO:0000313" key="22">
    <source>
        <dbReference type="Proteomes" id="UP001347796"/>
    </source>
</evidence>
<dbReference type="EMBL" id="JAZGQO010000002">
    <property type="protein sequence ID" value="KAK6191441.1"/>
    <property type="molecule type" value="Genomic_DNA"/>
</dbReference>
<keyword evidence="10" id="KW-0210">Decarboxylase</keyword>
<feature type="active site" description="For OMPdecase activity" evidence="18">
    <location>
        <position position="303"/>
    </location>
</feature>
<evidence type="ECO:0000256" key="9">
    <source>
        <dbReference type="ARBA" id="ARBA00022679"/>
    </source>
</evidence>
<dbReference type="FunFam" id="3.40.50.2020:FF:000025">
    <property type="entry name" value="Uridine monophosphate synthetase"/>
    <property type="match status" value="1"/>
</dbReference>
<dbReference type="InterPro" id="IPR029057">
    <property type="entry name" value="PRTase-like"/>
</dbReference>
<dbReference type="GO" id="GO:0006207">
    <property type="term" value="P:'de novo' pyrimidine nucleobase biosynthetic process"/>
    <property type="evidence" value="ECO:0007669"/>
    <property type="project" value="InterPro"/>
</dbReference>
<protein>
    <recommendedName>
        <fullName evidence="7">Uridine 5'-monophosphate synthase</fullName>
        <ecNumber evidence="5">2.4.2.10</ecNumber>
        <ecNumber evidence="6">4.1.1.23</ecNumber>
    </recommendedName>
</protein>
<evidence type="ECO:0000256" key="16">
    <source>
        <dbReference type="ARBA" id="ARBA00060327"/>
    </source>
</evidence>
<evidence type="ECO:0000256" key="11">
    <source>
        <dbReference type="ARBA" id="ARBA00022975"/>
    </source>
</evidence>
<dbReference type="PANTHER" id="PTHR19278:SF9">
    <property type="entry name" value="URIDINE 5'-MONOPHOSPHATE SYNTHASE"/>
    <property type="match status" value="1"/>
</dbReference>
<comment type="subunit">
    <text evidence="17">Homodimer; dimerization is required for enzymatic activity.</text>
</comment>
<evidence type="ECO:0000256" key="10">
    <source>
        <dbReference type="ARBA" id="ARBA00022793"/>
    </source>
</evidence>
<keyword evidence="13" id="KW-0511">Multifunctional enzyme</keyword>
<dbReference type="InterPro" id="IPR001754">
    <property type="entry name" value="OMPdeCOase_dom"/>
</dbReference>
<dbReference type="SMART" id="SM00934">
    <property type="entry name" value="OMPdecase"/>
    <property type="match status" value="1"/>
</dbReference>
<feature type="active site" description="For OMPdecase activity" evidence="18">
    <location>
        <position position="306"/>
    </location>
</feature>
<dbReference type="SUPFAM" id="SSF53271">
    <property type="entry name" value="PRTase-like"/>
    <property type="match status" value="1"/>
</dbReference>
<feature type="binding site" evidence="19">
    <location>
        <position position="439"/>
    </location>
    <ligand>
        <name>substrate</name>
    </ligand>
</feature>
<dbReference type="PANTHER" id="PTHR19278">
    <property type="entry name" value="OROTATE PHOSPHORIBOSYLTRANSFERASE"/>
    <property type="match status" value="1"/>
</dbReference>
<dbReference type="Gene3D" id="3.20.20.70">
    <property type="entry name" value="Aldolase class I"/>
    <property type="match status" value="1"/>
</dbReference>
<name>A0AAN8K938_PATCE</name>
<feature type="binding site" evidence="19">
    <location>
        <position position="248"/>
    </location>
    <ligand>
        <name>substrate</name>
    </ligand>
</feature>
<dbReference type="Pfam" id="PF00215">
    <property type="entry name" value="OMPdecase"/>
    <property type="match status" value="1"/>
</dbReference>
<evidence type="ECO:0000256" key="8">
    <source>
        <dbReference type="ARBA" id="ARBA00022676"/>
    </source>
</evidence>
<evidence type="ECO:0000256" key="5">
    <source>
        <dbReference type="ARBA" id="ARBA00011971"/>
    </source>
</evidence>
<keyword evidence="9" id="KW-0808">Transferase</keyword>
<proteinExistence type="inferred from homology"/>
<dbReference type="Gene3D" id="3.40.50.2020">
    <property type="match status" value="1"/>
</dbReference>
<dbReference type="AlphaFoldDB" id="A0AAN8K938"/>
<evidence type="ECO:0000256" key="3">
    <source>
        <dbReference type="ARBA" id="ARBA00006221"/>
    </source>
</evidence>
<dbReference type="NCBIfam" id="TIGR01740">
    <property type="entry name" value="pyrF"/>
    <property type="match status" value="1"/>
</dbReference>
<dbReference type="HAMAP" id="MF_01208">
    <property type="entry name" value="PyrE"/>
    <property type="match status" value="1"/>
</dbReference>
<dbReference type="GO" id="GO:0044205">
    <property type="term" value="P:'de novo' UMP biosynthetic process"/>
    <property type="evidence" value="ECO:0007669"/>
    <property type="project" value="InterPro"/>
</dbReference>
<keyword evidence="12" id="KW-0456">Lyase</keyword>
<dbReference type="PROSITE" id="PS00156">
    <property type="entry name" value="OMPDECASE"/>
    <property type="match status" value="1"/>
</dbReference>
<evidence type="ECO:0000259" key="20">
    <source>
        <dbReference type="SMART" id="SM00934"/>
    </source>
</evidence>
<dbReference type="FunFam" id="3.20.20.70:FF:000092">
    <property type="entry name" value="Uridine monophosphate synthetase"/>
    <property type="match status" value="1"/>
</dbReference>
<dbReference type="InterPro" id="IPR011060">
    <property type="entry name" value="RibuloseP-bd_barrel"/>
</dbReference>
<dbReference type="GO" id="GO:0004588">
    <property type="term" value="F:orotate phosphoribosyltransferase activity"/>
    <property type="evidence" value="ECO:0007669"/>
    <property type="project" value="UniProtKB-EC"/>
</dbReference>
<dbReference type="CDD" id="cd04725">
    <property type="entry name" value="OMP_decarboxylase_like"/>
    <property type="match status" value="1"/>
</dbReference>
<evidence type="ECO:0000313" key="21">
    <source>
        <dbReference type="EMBL" id="KAK6191441.1"/>
    </source>
</evidence>
<comment type="pathway">
    <text evidence="2">Pyrimidine metabolism; UMP biosynthesis via de novo pathway; UMP from orotate: step 1/2.</text>
</comment>
<evidence type="ECO:0000256" key="12">
    <source>
        <dbReference type="ARBA" id="ARBA00023239"/>
    </source>
</evidence>
<feature type="active site" description="For OMPdecase activity" evidence="18">
    <location>
        <position position="301"/>
    </location>
</feature>
<keyword evidence="22" id="KW-1185">Reference proteome</keyword>
<evidence type="ECO:0000256" key="7">
    <source>
        <dbReference type="ARBA" id="ARBA00015047"/>
    </source>
</evidence>
<dbReference type="InterPro" id="IPR014732">
    <property type="entry name" value="OMPdecase"/>
</dbReference>
<evidence type="ECO:0000256" key="19">
    <source>
        <dbReference type="PIRSR" id="PIRSR614732-2"/>
    </source>
</evidence>
<gene>
    <name evidence="21" type="ORF">SNE40_003130</name>
</gene>
<evidence type="ECO:0000256" key="14">
    <source>
        <dbReference type="ARBA" id="ARBA00051583"/>
    </source>
</evidence>
<accession>A0AAN8K938</accession>
<evidence type="ECO:0000256" key="13">
    <source>
        <dbReference type="ARBA" id="ARBA00023268"/>
    </source>
</evidence>
<comment type="catalytic activity">
    <reaction evidence="15">
        <text>orotidine 5'-phosphate + diphosphate = orotate + 5-phospho-alpha-D-ribose 1-diphosphate</text>
        <dbReference type="Rhea" id="RHEA:10380"/>
        <dbReference type="ChEBI" id="CHEBI:30839"/>
        <dbReference type="ChEBI" id="CHEBI:33019"/>
        <dbReference type="ChEBI" id="CHEBI:57538"/>
        <dbReference type="ChEBI" id="CHEBI:58017"/>
        <dbReference type="EC" id="2.4.2.10"/>
    </reaction>
    <physiologicalReaction direction="right-to-left" evidence="15">
        <dbReference type="Rhea" id="RHEA:10382"/>
    </physiologicalReaction>
</comment>
<dbReference type="InterPro" id="IPR023031">
    <property type="entry name" value="OPRT"/>
</dbReference>
<evidence type="ECO:0000256" key="6">
    <source>
        <dbReference type="ARBA" id="ARBA00012321"/>
    </source>
</evidence>
<comment type="catalytic activity">
    <reaction evidence="14">
        <text>orotidine 5'-phosphate + H(+) = UMP + CO2</text>
        <dbReference type="Rhea" id="RHEA:11596"/>
        <dbReference type="ChEBI" id="CHEBI:15378"/>
        <dbReference type="ChEBI" id="CHEBI:16526"/>
        <dbReference type="ChEBI" id="CHEBI:57538"/>
        <dbReference type="ChEBI" id="CHEBI:57865"/>
        <dbReference type="EC" id="4.1.1.23"/>
    </reaction>
    <physiologicalReaction direction="left-to-right" evidence="14">
        <dbReference type="Rhea" id="RHEA:11597"/>
    </physiologicalReaction>
</comment>
<evidence type="ECO:0000256" key="2">
    <source>
        <dbReference type="ARBA" id="ARBA00004889"/>
    </source>
</evidence>
<feature type="binding site" evidence="19">
    <location>
        <position position="361"/>
    </location>
    <ligand>
        <name>substrate</name>
    </ligand>
</feature>
<evidence type="ECO:0000256" key="17">
    <source>
        <dbReference type="ARBA" id="ARBA00063898"/>
    </source>
</evidence>
<dbReference type="EC" id="4.1.1.23" evidence="6"/>
<dbReference type="Proteomes" id="UP001347796">
    <property type="component" value="Unassembled WGS sequence"/>
</dbReference>
<dbReference type="SUPFAM" id="SSF51366">
    <property type="entry name" value="Ribulose-phoshate binding barrel"/>
    <property type="match status" value="1"/>
</dbReference>
<comment type="similarity">
    <text evidence="4">In the C-terminal section; belongs to the OMP decarboxylase family.</text>
</comment>